<feature type="transmembrane region" description="Helical" evidence="7">
    <location>
        <begin position="197"/>
        <end position="216"/>
    </location>
</feature>
<keyword evidence="9" id="KW-1185">Reference proteome</keyword>
<dbReference type="CDD" id="cd13138">
    <property type="entry name" value="MATE_yoeA_like"/>
    <property type="match status" value="1"/>
</dbReference>
<keyword evidence="5 7" id="KW-1133">Transmembrane helix</keyword>
<keyword evidence="3" id="KW-1003">Cell membrane</keyword>
<feature type="transmembrane region" description="Helical" evidence="7">
    <location>
        <begin position="57"/>
        <end position="82"/>
    </location>
</feature>
<keyword evidence="2" id="KW-0813">Transport</keyword>
<evidence type="ECO:0000256" key="1">
    <source>
        <dbReference type="ARBA" id="ARBA00004651"/>
    </source>
</evidence>
<evidence type="ECO:0000313" key="9">
    <source>
        <dbReference type="Proteomes" id="UP001320544"/>
    </source>
</evidence>
<dbReference type="PIRSF" id="PIRSF006603">
    <property type="entry name" value="DinF"/>
    <property type="match status" value="1"/>
</dbReference>
<evidence type="ECO:0000256" key="5">
    <source>
        <dbReference type="ARBA" id="ARBA00022989"/>
    </source>
</evidence>
<dbReference type="InterPro" id="IPR002528">
    <property type="entry name" value="MATE_fam"/>
</dbReference>
<feature type="transmembrane region" description="Helical" evidence="7">
    <location>
        <begin position="20"/>
        <end position="37"/>
    </location>
</feature>
<evidence type="ECO:0000256" key="2">
    <source>
        <dbReference type="ARBA" id="ARBA00022448"/>
    </source>
</evidence>
<accession>A0ABN6MFQ7</accession>
<dbReference type="PANTHER" id="PTHR43549">
    <property type="entry name" value="MULTIDRUG RESISTANCE PROTEIN YPNP-RELATED"/>
    <property type="match status" value="1"/>
</dbReference>
<gene>
    <name evidence="8" type="primary">dinF</name>
    <name evidence="8" type="ORF">CE91St30_07940</name>
</gene>
<evidence type="ECO:0000256" key="7">
    <source>
        <dbReference type="SAM" id="Phobius"/>
    </source>
</evidence>
<evidence type="ECO:0000256" key="3">
    <source>
        <dbReference type="ARBA" id="ARBA00022475"/>
    </source>
</evidence>
<dbReference type="Proteomes" id="UP001320544">
    <property type="component" value="Chromosome"/>
</dbReference>
<feature type="transmembrane region" description="Helical" evidence="7">
    <location>
        <begin position="94"/>
        <end position="122"/>
    </location>
</feature>
<dbReference type="NCBIfam" id="TIGR00797">
    <property type="entry name" value="matE"/>
    <property type="match status" value="1"/>
</dbReference>
<keyword evidence="6 7" id="KW-0472">Membrane</keyword>
<protein>
    <submittedName>
        <fullName evidence="8">MATE family efflux transporter</fullName>
    </submittedName>
</protein>
<evidence type="ECO:0000313" key="8">
    <source>
        <dbReference type="EMBL" id="BDE95461.1"/>
    </source>
</evidence>
<dbReference type="EMBL" id="AP025564">
    <property type="protein sequence ID" value="BDE95461.1"/>
    <property type="molecule type" value="Genomic_DNA"/>
</dbReference>
<dbReference type="InterPro" id="IPR048279">
    <property type="entry name" value="MdtK-like"/>
</dbReference>
<dbReference type="RefSeq" id="WP_244411830.1">
    <property type="nucleotide sequence ID" value="NZ_AP025564.1"/>
</dbReference>
<comment type="subcellular location">
    <subcellularLocation>
        <location evidence="1">Cell membrane</location>
        <topology evidence="1">Multi-pass membrane protein</topology>
    </subcellularLocation>
</comment>
<evidence type="ECO:0000256" key="4">
    <source>
        <dbReference type="ARBA" id="ARBA00022692"/>
    </source>
</evidence>
<dbReference type="Pfam" id="PF01554">
    <property type="entry name" value="MatE"/>
    <property type="match status" value="2"/>
</dbReference>
<feature type="transmembrane region" description="Helical" evidence="7">
    <location>
        <begin position="166"/>
        <end position="191"/>
    </location>
</feature>
<dbReference type="InterPro" id="IPR052031">
    <property type="entry name" value="Membrane_Transporter-Flippase"/>
</dbReference>
<feature type="transmembrane region" description="Helical" evidence="7">
    <location>
        <begin position="134"/>
        <end position="154"/>
    </location>
</feature>
<keyword evidence="4 7" id="KW-0812">Transmembrane</keyword>
<evidence type="ECO:0000256" key="6">
    <source>
        <dbReference type="ARBA" id="ARBA00023136"/>
    </source>
</evidence>
<dbReference type="PANTHER" id="PTHR43549:SF3">
    <property type="entry name" value="MULTIDRUG RESISTANCE PROTEIN YPNP-RELATED"/>
    <property type="match status" value="1"/>
</dbReference>
<name>A0ABN6MFQ7_9ACTN</name>
<feature type="transmembrane region" description="Helical" evidence="7">
    <location>
        <begin position="315"/>
        <end position="338"/>
    </location>
</feature>
<proteinExistence type="predicted"/>
<reference evidence="8 9" key="1">
    <citation type="submission" date="2022-01" db="EMBL/GenBank/DDBJ databases">
        <title>Novel bile acid biosynthetic pathways are enriched in the microbiome of centenarians.</title>
        <authorList>
            <person name="Sato Y."/>
            <person name="Atarashi K."/>
            <person name="Plichta R.D."/>
            <person name="Arai Y."/>
            <person name="Sasajima S."/>
            <person name="Kearney M.S."/>
            <person name="Suda W."/>
            <person name="Takeshita K."/>
            <person name="Sasaki T."/>
            <person name="Okamoto S."/>
            <person name="Skelly N.A."/>
            <person name="Okamura Y."/>
            <person name="Vlamakis H."/>
            <person name="Li Y."/>
            <person name="Tanoue T."/>
            <person name="Takei H."/>
            <person name="Nittono H."/>
            <person name="Narushima S."/>
            <person name="Irie J."/>
            <person name="Itoh H."/>
            <person name="Moriya K."/>
            <person name="Sugiura Y."/>
            <person name="Suematsu M."/>
            <person name="Moritoki N."/>
            <person name="Shibata S."/>
            <person name="Littman R.D."/>
            <person name="Fischbach A.M."/>
            <person name="Uwamino Y."/>
            <person name="Inoue T."/>
            <person name="Honda A."/>
            <person name="Hattori M."/>
            <person name="Murai T."/>
            <person name="Xavier J.R."/>
            <person name="Hirose N."/>
            <person name="Honda K."/>
        </authorList>
    </citation>
    <scope>NUCLEOTIDE SEQUENCE [LARGE SCALE GENOMIC DNA]</scope>
    <source>
        <strain evidence="8 9">CE91-St30</strain>
    </source>
</reference>
<sequence>MESREQDFTQGSVVKHLIKFGLPLLAANILQYCYQAADMIVVGQVMGNDGLVAISNASMISFCIGSFAIGMTGGGTVVLARCKGAGDAAGQRTASAAVFVLSALCALAVTVPGIMFVLPVFTALGVPGPSLDEAVSYMVIVSAGSIFTFGYNAACSLMRALGDARGPLAFIAVASVVNVVLDIAFVGVLGWEVAGAAWATVIAQALSCALALRHLFARHPSARPRFGFGRAFARSAAEVLKVGVPSASQMIVVNISYLLVTGMLNAYGTDVAAASGIGLKISTFAGLPCWAMGQAATAMTSQNAGAQRVERMRSIVRASCGISVAIIALIAVATQAFAYDLALLFGASGTEAIETTVLYLRITCSVNSAFYALMYCFDSFALGSGSPNLALVNAVLDAVAIRFGLAWVLGTVFGMGFVGVYLAQALSPVLPVLVGWAYYLRGTWKVRLANPPDTKR</sequence>
<organism evidence="8 9">
    <name type="scientific">Raoultibacter timonensis</name>
    <dbReference type="NCBI Taxonomy" id="1907662"/>
    <lineage>
        <taxon>Bacteria</taxon>
        <taxon>Bacillati</taxon>
        <taxon>Actinomycetota</taxon>
        <taxon>Coriobacteriia</taxon>
        <taxon>Eggerthellales</taxon>
        <taxon>Eggerthellaceae</taxon>
        <taxon>Raoultibacter</taxon>
    </lineage>
</organism>